<gene>
    <name evidence="3" type="ORF">B0H67DRAFT_598101</name>
</gene>
<dbReference type="InterPro" id="IPR036514">
    <property type="entry name" value="SGNH_hydro_sf"/>
</dbReference>
<comment type="caution">
    <text evidence="3">The sequence shown here is derived from an EMBL/GenBank/DDBJ whole genome shotgun (WGS) entry which is preliminary data.</text>
</comment>
<evidence type="ECO:0000313" key="3">
    <source>
        <dbReference type="EMBL" id="KAK0724515.1"/>
    </source>
</evidence>
<dbReference type="InterPro" id="IPR051532">
    <property type="entry name" value="Ester_Hydrolysis_Enzymes"/>
</dbReference>
<sequence length="234" mass="25892">MKLSWVSMIARLLSCCPNLHTYKVQGTKVRWMPLGDSITDYGCWRAWIWQRFQKDGYDIDLVGGEKAGENCSGLAFDRDHEGHPGFLAIDIVSKSQLVGWLKANPADIITVHLGTNDIYQRNIKTTDITTALGTLIDQMRTSNPATRIIVAQIIPLPAKDKQVQELNSAIPALAASKNSTVSPVWVVNQWTNFTTADLGSDRIHPSASGDIKIADKFYPALVRAISSIEKQEGR</sequence>
<keyword evidence="4" id="KW-1185">Reference proteome</keyword>
<dbReference type="CDD" id="cd01833">
    <property type="entry name" value="XynB_like"/>
    <property type="match status" value="1"/>
</dbReference>
<organism evidence="3 4">
    <name type="scientific">Lasiosphaeris hirsuta</name>
    <dbReference type="NCBI Taxonomy" id="260670"/>
    <lineage>
        <taxon>Eukaryota</taxon>
        <taxon>Fungi</taxon>
        <taxon>Dikarya</taxon>
        <taxon>Ascomycota</taxon>
        <taxon>Pezizomycotina</taxon>
        <taxon>Sordariomycetes</taxon>
        <taxon>Sordariomycetidae</taxon>
        <taxon>Sordariales</taxon>
        <taxon>Lasiosphaeriaceae</taxon>
        <taxon>Lasiosphaeris</taxon>
    </lineage>
</organism>
<keyword evidence="1" id="KW-0732">Signal</keyword>
<evidence type="ECO:0000313" key="4">
    <source>
        <dbReference type="Proteomes" id="UP001172102"/>
    </source>
</evidence>
<name>A0AA40AYU2_9PEZI</name>
<dbReference type="AlphaFoldDB" id="A0AA40AYU2"/>
<dbReference type="Proteomes" id="UP001172102">
    <property type="component" value="Unassembled WGS sequence"/>
</dbReference>
<keyword evidence="3" id="KW-0378">Hydrolase</keyword>
<proteinExistence type="predicted"/>
<dbReference type="EMBL" id="JAUKUA010000002">
    <property type="protein sequence ID" value="KAK0724515.1"/>
    <property type="molecule type" value="Genomic_DNA"/>
</dbReference>
<protein>
    <submittedName>
        <fullName evidence="3">SGNH hydrolase-type esterase domain-containing protein</fullName>
    </submittedName>
</protein>
<evidence type="ECO:0000256" key="1">
    <source>
        <dbReference type="SAM" id="SignalP"/>
    </source>
</evidence>
<dbReference type="GO" id="GO:0004622">
    <property type="term" value="F:phosphatidylcholine lysophospholipase activity"/>
    <property type="evidence" value="ECO:0007669"/>
    <property type="project" value="TreeGrafter"/>
</dbReference>
<accession>A0AA40AYU2</accession>
<dbReference type="Gene3D" id="3.40.50.1110">
    <property type="entry name" value="SGNH hydrolase"/>
    <property type="match status" value="1"/>
</dbReference>
<feature type="domain" description="SGNH hydrolase-type esterase" evidence="2">
    <location>
        <begin position="34"/>
        <end position="209"/>
    </location>
</feature>
<feature type="chain" id="PRO_5041271034" evidence="1">
    <location>
        <begin position="16"/>
        <end position="234"/>
    </location>
</feature>
<dbReference type="InterPro" id="IPR013830">
    <property type="entry name" value="SGNH_hydro"/>
</dbReference>
<dbReference type="Pfam" id="PF13472">
    <property type="entry name" value="Lipase_GDSL_2"/>
    <property type="match status" value="1"/>
</dbReference>
<reference evidence="3" key="1">
    <citation type="submission" date="2023-06" db="EMBL/GenBank/DDBJ databases">
        <title>Genome-scale phylogeny and comparative genomics of the fungal order Sordariales.</title>
        <authorList>
            <consortium name="Lawrence Berkeley National Laboratory"/>
            <person name="Hensen N."/>
            <person name="Bonometti L."/>
            <person name="Westerberg I."/>
            <person name="Brannstrom I.O."/>
            <person name="Guillou S."/>
            <person name="Cros-Aarteil S."/>
            <person name="Calhoun S."/>
            <person name="Haridas S."/>
            <person name="Kuo A."/>
            <person name="Mondo S."/>
            <person name="Pangilinan J."/>
            <person name="Riley R."/>
            <person name="Labutti K."/>
            <person name="Andreopoulos B."/>
            <person name="Lipzen A."/>
            <person name="Chen C."/>
            <person name="Yanf M."/>
            <person name="Daum C."/>
            <person name="Ng V."/>
            <person name="Clum A."/>
            <person name="Steindorff A."/>
            <person name="Ohm R."/>
            <person name="Martin F."/>
            <person name="Silar P."/>
            <person name="Natvig D."/>
            <person name="Lalanne C."/>
            <person name="Gautier V."/>
            <person name="Ament-Velasquez S.L."/>
            <person name="Kruys A."/>
            <person name="Hutchinson M.I."/>
            <person name="Powell A.J."/>
            <person name="Barry K."/>
            <person name="Miller A.N."/>
            <person name="Grigoriev I.V."/>
            <person name="Debuchy R."/>
            <person name="Gladieux P."/>
            <person name="Thoren M.H."/>
            <person name="Johannesson H."/>
        </authorList>
    </citation>
    <scope>NUCLEOTIDE SEQUENCE</scope>
    <source>
        <strain evidence="3">SMH4607-1</strain>
    </source>
</reference>
<dbReference type="PANTHER" id="PTHR30383:SF2">
    <property type="entry name" value="CELLULOSE-BINDING PROTEIN"/>
    <property type="match status" value="1"/>
</dbReference>
<feature type="signal peptide" evidence="1">
    <location>
        <begin position="1"/>
        <end position="15"/>
    </location>
</feature>
<dbReference type="SUPFAM" id="SSF52266">
    <property type="entry name" value="SGNH hydrolase"/>
    <property type="match status" value="1"/>
</dbReference>
<dbReference type="PANTHER" id="PTHR30383">
    <property type="entry name" value="THIOESTERASE 1/PROTEASE 1/LYSOPHOSPHOLIPASE L1"/>
    <property type="match status" value="1"/>
</dbReference>
<evidence type="ECO:0000259" key="2">
    <source>
        <dbReference type="Pfam" id="PF13472"/>
    </source>
</evidence>